<organism evidence="2 3">
    <name type="scientific">Dermacoccus abyssi</name>
    <dbReference type="NCBI Taxonomy" id="322596"/>
    <lineage>
        <taxon>Bacteria</taxon>
        <taxon>Bacillati</taxon>
        <taxon>Actinomycetota</taxon>
        <taxon>Actinomycetes</taxon>
        <taxon>Micrococcales</taxon>
        <taxon>Dermacoccaceae</taxon>
        <taxon>Dermacoccus</taxon>
    </lineage>
</organism>
<evidence type="ECO:0000313" key="3">
    <source>
        <dbReference type="Proteomes" id="UP000285376"/>
    </source>
</evidence>
<dbReference type="AlphaFoldDB" id="A0A417Z5X2"/>
<dbReference type="RefSeq" id="WP_118913506.1">
    <property type="nucleotide sequence ID" value="NZ_QWLM01000008.1"/>
</dbReference>
<proteinExistence type="predicted"/>
<comment type="caution">
    <text evidence="2">The sequence shown here is derived from an EMBL/GenBank/DDBJ whole genome shotgun (WGS) entry which is preliminary data.</text>
</comment>
<dbReference type="Proteomes" id="UP000285376">
    <property type="component" value="Unassembled WGS sequence"/>
</dbReference>
<name>A0A417Z5X2_9MICO</name>
<reference evidence="2 3" key="1">
    <citation type="submission" date="2018-08" db="EMBL/GenBank/DDBJ databases">
        <title>Whole genome sequence analysis of Dermacoccus abyssi bacteria isolated from Deep Mariana trench Micromonospora spp reveals genes involved in the environmental adaptation and production of secondary metabolites.</title>
        <authorList>
            <person name="Abdel-Mageed W.M."/>
            <person name="Lehri B."/>
            <person name="Nouioui I."/>
            <person name="Goodfellow I."/>
            <person name="Jaspars M."/>
            <person name="Karlyshev A."/>
        </authorList>
    </citation>
    <scope>NUCLEOTIDE SEQUENCE [LARGE SCALE GENOMIC DNA]</scope>
    <source>
        <strain evidence="2 3">MT1.1</strain>
    </source>
</reference>
<evidence type="ECO:0000256" key="1">
    <source>
        <dbReference type="SAM" id="MobiDB-lite"/>
    </source>
</evidence>
<dbReference type="EMBL" id="QWLM01000008">
    <property type="protein sequence ID" value="RHW45762.1"/>
    <property type="molecule type" value="Genomic_DNA"/>
</dbReference>
<gene>
    <name evidence="2" type="ORF">D1832_08680</name>
</gene>
<evidence type="ECO:0000313" key="2">
    <source>
        <dbReference type="EMBL" id="RHW45762.1"/>
    </source>
</evidence>
<protein>
    <submittedName>
        <fullName evidence="2">Uncharacterized protein</fullName>
    </submittedName>
</protein>
<accession>A0A417Z5X2</accession>
<sequence>MDNVTVVDAYGATVVAAGETGEPPAEAVNVWTSSLPLVNVTGTSVPFAPQVGDWKMALLPPGAMGSADAADAQVTAMTPRPAAPARARAKEKGRASIGSDLRKTSSGVAPVDSSTNRAEQQDDRSSIARLGSTNQMKLESNQMLASCVFPRERSKTERPVTSAPQRTWGRTLAVAGSVGSWGLDRPRTGERALGLIDLAP</sequence>
<feature type="compositionally biased region" description="Polar residues" evidence="1">
    <location>
        <begin position="104"/>
        <end position="118"/>
    </location>
</feature>
<feature type="region of interest" description="Disordered" evidence="1">
    <location>
        <begin position="76"/>
        <end position="135"/>
    </location>
</feature>